<dbReference type="AlphaFoldDB" id="A0A7J7ZY09"/>
<evidence type="ECO:0000313" key="1">
    <source>
        <dbReference type="EMBL" id="KAF6378746.1"/>
    </source>
</evidence>
<keyword evidence="2" id="KW-1185">Reference proteome</keyword>
<reference evidence="1 2" key="1">
    <citation type="journal article" date="2020" name="Nature">
        <title>Six reference-quality genomes reveal evolution of bat adaptations.</title>
        <authorList>
            <person name="Jebb D."/>
            <person name="Huang Z."/>
            <person name="Pippel M."/>
            <person name="Hughes G.M."/>
            <person name="Lavrichenko K."/>
            <person name="Devanna P."/>
            <person name="Winkler S."/>
            <person name="Jermiin L.S."/>
            <person name="Skirmuntt E.C."/>
            <person name="Katzourakis A."/>
            <person name="Burkitt-Gray L."/>
            <person name="Ray D.A."/>
            <person name="Sullivan K.A.M."/>
            <person name="Roscito J.G."/>
            <person name="Kirilenko B.M."/>
            <person name="Davalos L.M."/>
            <person name="Corthals A.P."/>
            <person name="Power M.L."/>
            <person name="Jones G."/>
            <person name="Ransome R.D."/>
            <person name="Dechmann D.K.N."/>
            <person name="Locatelli A.G."/>
            <person name="Puechmaille S.J."/>
            <person name="Fedrigo O."/>
            <person name="Jarvis E.D."/>
            <person name="Hiller M."/>
            <person name="Vernes S.C."/>
            <person name="Myers E.W."/>
            <person name="Teeling E.C."/>
        </authorList>
    </citation>
    <scope>NUCLEOTIDE SEQUENCE [LARGE SCALE GENOMIC DNA]</scope>
    <source>
        <strain evidence="1">MMyoMyo1</strain>
        <tissue evidence="1">Flight muscle</tissue>
    </source>
</reference>
<evidence type="ECO:0000313" key="2">
    <source>
        <dbReference type="Proteomes" id="UP000527355"/>
    </source>
</evidence>
<comment type="caution">
    <text evidence="1">The sequence shown here is derived from an EMBL/GenBank/DDBJ whole genome shotgun (WGS) entry which is preliminary data.</text>
</comment>
<dbReference type="EMBL" id="JABWUV010000002">
    <property type="protein sequence ID" value="KAF6378746.1"/>
    <property type="molecule type" value="Genomic_DNA"/>
</dbReference>
<sequence>MLRTVPSLHKQRDTGVIRWRKGNSLKSQELERQRLVVGGDSPEGCPFGRVEFENKRLGCTYGLLMKPCVRDVIPASLPSVTECRGSWHPCEKRRRVEHYIQVCSRGELRIPLRLGEHSQGSWELSECPWVLELGFMANLKK</sequence>
<accession>A0A7J7ZY09</accession>
<dbReference type="Proteomes" id="UP000527355">
    <property type="component" value="Unassembled WGS sequence"/>
</dbReference>
<name>A0A7J7ZY09_MYOMY</name>
<proteinExistence type="predicted"/>
<protein>
    <submittedName>
        <fullName evidence="1">Uncharacterized protein</fullName>
    </submittedName>
</protein>
<gene>
    <name evidence="1" type="ORF">mMyoMyo1_009668</name>
</gene>
<organism evidence="1 2">
    <name type="scientific">Myotis myotis</name>
    <name type="common">Greater mouse-eared bat</name>
    <name type="synonym">Vespertilio myotis</name>
    <dbReference type="NCBI Taxonomy" id="51298"/>
    <lineage>
        <taxon>Eukaryota</taxon>
        <taxon>Metazoa</taxon>
        <taxon>Chordata</taxon>
        <taxon>Craniata</taxon>
        <taxon>Vertebrata</taxon>
        <taxon>Euteleostomi</taxon>
        <taxon>Mammalia</taxon>
        <taxon>Eutheria</taxon>
        <taxon>Laurasiatheria</taxon>
        <taxon>Chiroptera</taxon>
        <taxon>Yangochiroptera</taxon>
        <taxon>Vespertilionidae</taxon>
        <taxon>Myotis</taxon>
    </lineage>
</organism>